<protein>
    <submittedName>
        <fullName evidence="2">Uncharacterized protein</fullName>
    </submittedName>
</protein>
<keyword evidence="3" id="KW-1185">Reference proteome</keyword>
<evidence type="ECO:0000313" key="3">
    <source>
        <dbReference type="Proteomes" id="UP000765509"/>
    </source>
</evidence>
<evidence type="ECO:0000256" key="1">
    <source>
        <dbReference type="SAM" id="MobiDB-lite"/>
    </source>
</evidence>
<comment type="caution">
    <text evidence="2">The sequence shown here is derived from an EMBL/GenBank/DDBJ whole genome shotgun (WGS) entry which is preliminary data.</text>
</comment>
<feature type="region of interest" description="Disordered" evidence="1">
    <location>
        <begin position="1"/>
        <end position="56"/>
    </location>
</feature>
<accession>A0A9Q3HC51</accession>
<gene>
    <name evidence="2" type="ORF">O181_039001</name>
</gene>
<evidence type="ECO:0000313" key="2">
    <source>
        <dbReference type="EMBL" id="MBW0499286.1"/>
    </source>
</evidence>
<proteinExistence type="predicted"/>
<dbReference type="EMBL" id="AVOT02015191">
    <property type="protein sequence ID" value="MBW0499286.1"/>
    <property type="molecule type" value="Genomic_DNA"/>
</dbReference>
<reference evidence="2" key="1">
    <citation type="submission" date="2021-03" db="EMBL/GenBank/DDBJ databases">
        <title>Draft genome sequence of rust myrtle Austropuccinia psidii MF-1, a brazilian biotype.</title>
        <authorList>
            <person name="Quecine M.C."/>
            <person name="Pachon D.M.R."/>
            <person name="Bonatelli M.L."/>
            <person name="Correr F.H."/>
            <person name="Franceschini L.M."/>
            <person name="Leite T.F."/>
            <person name="Margarido G.R.A."/>
            <person name="Almeida C.A."/>
            <person name="Ferrarezi J.A."/>
            <person name="Labate C.A."/>
        </authorList>
    </citation>
    <scope>NUCLEOTIDE SEQUENCE</scope>
    <source>
        <strain evidence="2">MF-1</strain>
    </source>
</reference>
<dbReference type="Proteomes" id="UP000765509">
    <property type="component" value="Unassembled WGS sequence"/>
</dbReference>
<organism evidence="2 3">
    <name type="scientific">Austropuccinia psidii MF-1</name>
    <dbReference type="NCBI Taxonomy" id="1389203"/>
    <lineage>
        <taxon>Eukaryota</taxon>
        <taxon>Fungi</taxon>
        <taxon>Dikarya</taxon>
        <taxon>Basidiomycota</taxon>
        <taxon>Pucciniomycotina</taxon>
        <taxon>Pucciniomycetes</taxon>
        <taxon>Pucciniales</taxon>
        <taxon>Sphaerophragmiaceae</taxon>
        <taxon>Austropuccinia</taxon>
    </lineage>
</organism>
<dbReference type="AlphaFoldDB" id="A0A9Q3HC51"/>
<sequence length="123" mass="13753">MSRSGKSYSRKTHLEDARVAPHSPRAAPTNFDMNSESESIHDTISRAEPFSSRSNRNLSMPIQELVHSSQRGGVVNMPKPLAGAPLLTHQELSGSVEDHRTLRRMEPIVLQRQGQKDKELAEK</sequence>
<name>A0A9Q3HC51_9BASI</name>